<organism evidence="3 4">
    <name type="scientific">Symbiodinium microadriaticum</name>
    <name type="common">Dinoflagellate</name>
    <name type="synonym">Zooxanthella microadriatica</name>
    <dbReference type="NCBI Taxonomy" id="2951"/>
    <lineage>
        <taxon>Eukaryota</taxon>
        <taxon>Sar</taxon>
        <taxon>Alveolata</taxon>
        <taxon>Dinophyceae</taxon>
        <taxon>Suessiales</taxon>
        <taxon>Symbiodiniaceae</taxon>
        <taxon>Symbiodinium</taxon>
    </lineage>
</organism>
<dbReference type="OrthoDB" id="425014at2759"/>
<feature type="region of interest" description="Disordered" evidence="1">
    <location>
        <begin position="1133"/>
        <end position="1193"/>
    </location>
</feature>
<dbReference type="EMBL" id="LSRX01000211">
    <property type="protein sequence ID" value="OLQ04407.1"/>
    <property type="molecule type" value="Genomic_DNA"/>
</dbReference>
<feature type="region of interest" description="Disordered" evidence="1">
    <location>
        <begin position="779"/>
        <end position="858"/>
    </location>
</feature>
<reference evidence="3 4" key="1">
    <citation type="submission" date="2016-02" db="EMBL/GenBank/DDBJ databases">
        <title>Genome analysis of coral dinoflagellate symbionts highlights evolutionary adaptations to a symbiotic lifestyle.</title>
        <authorList>
            <person name="Aranda M."/>
            <person name="Li Y."/>
            <person name="Liew Y.J."/>
            <person name="Baumgarten S."/>
            <person name="Simakov O."/>
            <person name="Wilson M."/>
            <person name="Piel J."/>
            <person name="Ashoor H."/>
            <person name="Bougouffa S."/>
            <person name="Bajic V.B."/>
            <person name="Ryu T."/>
            <person name="Ravasi T."/>
            <person name="Bayer T."/>
            <person name="Micklem G."/>
            <person name="Kim H."/>
            <person name="Bhak J."/>
            <person name="Lajeunesse T.C."/>
            <person name="Voolstra C.R."/>
        </authorList>
    </citation>
    <scope>NUCLEOTIDE SEQUENCE [LARGE SCALE GENOMIC DNA]</scope>
    <source>
        <strain evidence="3 4">CCMP2467</strain>
    </source>
</reference>
<dbReference type="PANTHER" id="PTHR47027">
    <property type="entry name" value="REVERSE TRANSCRIPTASE DOMAIN-CONTAINING PROTEIN"/>
    <property type="match status" value="1"/>
</dbReference>
<dbReference type="Proteomes" id="UP000186817">
    <property type="component" value="Unassembled WGS sequence"/>
</dbReference>
<evidence type="ECO:0000256" key="1">
    <source>
        <dbReference type="SAM" id="MobiDB-lite"/>
    </source>
</evidence>
<evidence type="ECO:0000313" key="4">
    <source>
        <dbReference type="Proteomes" id="UP000186817"/>
    </source>
</evidence>
<accession>A0A1Q9EAH1</accession>
<evidence type="ECO:0000259" key="2">
    <source>
        <dbReference type="Pfam" id="PF00078"/>
    </source>
</evidence>
<dbReference type="InterPro" id="IPR000477">
    <property type="entry name" value="RT_dom"/>
</dbReference>
<name>A0A1Q9EAH1_SYMMI</name>
<dbReference type="AlphaFoldDB" id="A0A1Q9EAH1"/>
<feature type="domain" description="Reverse transcriptase" evidence="2">
    <location>
        <begin position="344"/>
        <end position="540"/>
    </location>
</feature>
<feature type="compositionally biased region" description="Basic residues" evidence="1">
    <location>
        <begin position="807"/>
        <end position="820"/>
    </location>
</feature>
<sequence>MAAQDAKQIRAEIWSVLEAQLKRAGPRIQTGGCAIPPDQASLPVVPFHSLNHPAKPKRTWNHWEVVQLCKCPNDSRVEALRSMLQQELHKAADIASLNQLLISCAAKVFPPVKGQQRLATWQQPCMNLGIKGMWQARRTWKYLAQTQPDQVLRISRAHQAFKQAHKAFKQAGKACKKQRFYDKIDELQAAAGRGDTRSLYAGVRAIAPKKAKTKVQLRDDKGQLQSAGDQIRQLETYYRRLYAADEDPAVAGEARAPVHIRIDPGQMTKALSQLSPHKATPPGKATNSLWRLTADLVAPTLCDMASSWRQIPADWRDAWLVLVPKVPRQECRPASAPHFAGVQLSLDLSNAFDLLNWRLIDRALLDAGVDPELRNQVMSWYHEVTYHIEHLSKTAQVTARKGLRQGCQLAPILWAMGMGYVFKSVATDTTNQVTTAWLQSNTTTYADDIHLMEVARTSSHLDRILHKFGTMLDALVDNDMLINAAKSAVLLRHRGSFIKKWLRRHKQHTSEGDLLYLRTPKGREFRFPMRDQHTYLGVKISYHAMARHTTQYRLQVANQAWQRLRGVLCSSGRLALAHRISLWKATVLPTLMYGLAAVDPELKERIRLQSLILKHVRAMAKSYAHMQHESSCKVLQRCGVLSAQAQLQKETEGLLKRLRAQAETTSLVPESHLEALRMQAASYQAADMMGETEKWTPPLVRDFGSFLRSPFKTGLLYTGIAIKMRSTKIDTGINVKYLASVPSFMRDMSTPMTSFAEAMDMDEQEKLFFGQLGPVKREPQMAEASANPLTLGPAKRQRLEPQDRSKGKGGKGKNKGKGKGHPLPGAVNTLGGGSECPQPRRPLVVDGGAKLSANDSQRESADWMEHRLTQLTHLVLRQEQVLTHLRQDMMLYLFVRSGDKGMIPVMCQAADKWRQLKEESPEKLQMSLKLAMFKQLLISLYERLTTTQQDAQAMAHAKSLGWLDEDQSWRILRWSPAQQCLEVDQSCQPVPTKDLLDQITNVRKAINEDNLLRFKSLRRLSPDVTAEWIQFQIAISLRMDAPGSSNLRLADSGSVELCLSAVPNLRALLRASLHNVGNTGACYKMGGQPGTSSTTGFAAEQLEVSFGIFREAVVVEARSSELAGDKVTLALEQPQSPQHGPDEQSPSVAGAMLAFGQKPFPVSGDHTRNRALDNRLPMPLPAPPLIRQAGSDS</sequence>
<gene>
    <name evidence="3" type="ORF">AK812_SmicGene12523</name>
</gene>
<dbReference type="Pfam" id="PF00078">
    <property type="entry name" value="RVT_1"/>
    <property type="match status" value="1"/>
</dbReference>
<proteinExistence type="predicted"/>
<comment type="caution">
    <text evidence="3">The sequence shown here is derived from an EMBL/GenBank/DDBJ whole genome shotgun (WGS) entry which is preliminary data.</text>
</comment>
<feature type="compositionally biased region" description="Basic and acidic residues" evidence="1">
    <location>
        <begin position="797"/>
        <end position="806"/>
    </location>
</feature>
<evidence type="ECO:0000313" key="3">
    <source>
        <dbReference type="EMBL" id="OLQ04407.1"/>
    </source>
</evidence>
<dbReference type="PANTHER" id="PTHR47027:SF20">
    <property type="entry name" value="REVERSE TRANSCRIPTASE-LIKE PROTEIN WITH RNA-DIRECTED DNA POLYMERASE DOMAIN"/>
    <property type="match status" value="1"/>
</dbReference>
<protein>
    <recommendedName>
        <fullName evidence="2">Reverse transcriptase domain-containing protein</fullName>
    </recommendedName>
</protein>
<keyword evidence="4" id="KW-1185">Reference proteome</keyword>